<dbReference type="Proteomes" id="UP000226192">
    <property type="component" value="Unassembled WGS sequence"/>
</dbReference>
<dbReference type="FunFam" id="3.40.50.300:FF:000269">
    <property type="entry name" value="ATP-dependent RNA helicase SUPV3L1, mitochondrial"/>
    <property type="match status" value="1"/>
</dbReference>
<feature type="domain" description="Helicase C-terminal" evidence="11">
    <location>
        <begin position="360"/>
        <end position="533"/>
    </location>
</feature>
<evidence type="ECO:0000256" key="1">
    <source>
        <dbReference type="ARBA" id="ARBA00004173"/>
    </source>
</evidence>
<keyword evidence="6" id="KW-0067">ATP-binding</keyword>
<dbReference type="Gene3D" id="1.20.272.40">
    <property type="match status" value="1"/>
</dbReference>
<gene>
    <name evidence="12" type="ORF">CDD81_5629</name>
</gene>
<dbReference type="FunFam" id="3.40.50.300:FF:000957">
    <property type="entry name" value="ATP-dependent RNA helicase SUV3L, mitochondrial"/>
    <property type="match status" value="1"/>
</dbReference>
<evidence type="ECO:0000256" key="4">
    <source>
        <dbReference type="ARBA" id="ARBA00022801"/>
    </source>
</evidence>
<evidence type="ECO:0000256" key="8">
    <source>
        <dbReference type="ARBA" id="ARBA00023128"/>
    </source>
</evidence>
<keyword evidence="8" id="KW-0496">Mitochondrion</keyword>
<dbReference type="STRING" id="1399860.A0A2C5XIA7"/>
<evidence type="ECO:0000256" key="6">
    <source>
        <dbReference type="ARBA" id="ARBA00022840"/>
    </source>
</evidence>
<sequence length="719" mass="80148">MKILTQAAAWRAAATTVCQRCLSTTPQLQRKNTKNSPPKKSMSRVGSRHKPLPFKTSLGAKSKPQYSKVRDAVVKKLKRPNRTFGAPKTDELLSRYVAKEMPSVAKTLTPHMLEHVGLDVQDIEKSFQEFSKSLINDDNSLIKSSPAYKRIRQANTPREITNELAYHFQCAAYKDVISKHTHQAQGTLVDLRYPHEWFPATRSVARTIHCHVGPTNSGKTYRALQALQGSTRGVYAGPLRLLAAEVYNRMIAKGRACALYTGEEIRIPKDTDQYLTSCTVEMIPLNTRFDVAVIDEIQLIENDQRGNAWTTALLGVQATEVHVCGENRTLPIIKALCRSMGDKCIVHNYERLSPLETVPYTIKTLSELEKGDAIIGFSRITLHQLKRQIEMHTGRRCAIIYGSLPPEVRAQQAALFNDPDNEYDFLVGSDAIGMGLNLEIQRVIFDKVVKYNGVKLAPLTVPEIKQIGGRAGRFRTARSDINAVDSPGDHGSKEKIGFVTTRDKHDLKLIHEAFKTTAPLITKAVIEPPAGLIENVAALYPRGTPLQYILTAIYKAAKTSELYDLHVTRDTMDIAGLLEQIPLTIHDRLTFTRLPANLPENKHGDLLSIPEIPLSTLDMSPDEESGKMEYLEQLETLHIALNQSLVEEKLISTLEDLDYTQSYSHPKKKSKGWKDGGEHNDLSWLFRGGAVSFAPETDVEGDALGKEDELKAACTLQQG</sequence>
<evidence type="ECO:0000259" key="11">
    <source>
        <dbReference type="PROSITE" id="PS51194"/>
    </source>
</evidence>
<dbReference type="EMBL" id="NJET01000045">
    <property type="protein sequence ID" value="PHH63648.1"/>
    <property type="molecule type" value="Genomic_DNA"/>
</dbReference>
<reference evidence="12 13" key="1">
    <citation type="submission" date="2017-06" db="EMBL/GenBank/DDBJ databases">
        <title>Ant-infecting Ophiocordyceps genomes reveal a high diversity of potential behavioral manipulation genes and a possible major role for enterotoxins.</title>
        <authorList>
            <person name="De Bekker C."/>
            <person name="Evans H.C."/>
            <person name="Brachmann A."/>
            <person name="Hughes D.P."/>
        </authorList>
    </citation>
    <scope>NUCLEOTIDE SEQUENCE [LARGE SCALE GENOMIC DNA]</scope>
    <source>
        <strain evidence="12 13">Map64</strain>
    </source>
</reference>
<evidence type="ECO:0000313" key="12">
    <source>
        <dbReference type="EMBL" id="PHH63648.1"/>
    </source>
</evidence>
<dbReference type="InterPro" id="IPR044774">
    <property type="entry name" value="Suv3_DEXQc"/>
</dbReference>
<dbReference type="GO" id="GO:0016787">
    <property type="term" value="F:hydrolase activity"/>
    <property type="evidence" value="ECO:0007669"/>
    <property type="project" value="UniProtKB-KW"/>
</dbReference>
<keyword evidence="4" id="KW-0378">Hydrolase</keyword>
<proteinExistence type="predicted"/>
<dbReference type="EC" id="3.6.4.13" evidence="2"/>
<dbReference type="Pfam" id="PF22527">
    <property type="entry name" value="DEXQc_Suv3"/>
    <property type="match status" value="1"/>
</dbReference>
<feature type="compositionally biased region" description="Polar residues" evidence="10">
    <location>
        <begin position="26"/>
        <end position="38"/>
    </location>
</feature>
<dbReference type="GO" id="GO:0003724">
    <property type="term" value="F:RNA helicase activity"/>
    <property type="evidence" value="ECO:0007669"/>
    <property type="project" value="UniProtKB-EC"/>
</dbReference>
<dbReference type="InterPro" id="IPR027417">
    <property type="entry name" value="P-loop_NTPase"/>
</dbReference>
<evidence type="ECO:0000256" key="9">
    <source>
        <dbReference type="ARBA" id="ARBA00047984"/>
    </source>
</evidence>
<evidence type="ECO:0000256" key="3">
    <source>
        <dbReference type="ARBA" id="ARBA00022741"/>
    </source>
</evidence>
<dbReference type="GO" id="GO:0000965">
    <property type="term" value="P:mitochondrial RNA 3'-end processing"/>
    <property type="evidence" value="ECO:0007669"/>
    <property type="project" value="TreeGrafter"/>
</dbReference>
<feature type="region of interest" description="Disordered" evidence="10">
    <location>
        <begin position="26"/>
        <end position="67"/>
    </location>
</feature>
<protein>
    <recommendedName>
        <fullName evidence="2">RNA helicase</fullName>
        <ecNumber evidence="2">3.6.4.13</ecNumber>
    </recommendedName>
</protein>
<comment type="subcellular location">
    <subcellularLocation>
        <location evidence="1">Mitochondrion</location>
    </subcellularLocation>
</comment>
<dbReference type="SMART" id="SM00490">
    <property type="entry name" value="HELICc"/>
    <property type="match status" value="1"/>
</dbReference>
<dbReference type="GO" id="GO:0005524">
    <property type="term" value="F:ATP binding"/>
    <property type="evidence" value="ECO:0007669"/>
    <property type="project" value="UniProtKB-KW"/>
</dbReference>
<dbReference type="PANTHER" id="PTHR12131">
    <property type="entry name" value="ATP-DEPENDENT RNA AND DNA HELICASE"/>
    <property type="match status" value="1"/>
</dbReference>
<evidence type="ECO:0000256" key="5">
    <source>
        <dbReference type="ARBA" id="ARBA00022806"/>
    </source>
</evidence>
<evidence type="ECO:0000313" key="13">
    <source>
        <dbReference type="Proteomes" id="UP000226192"/>
    </source>
</evidence>
<dbReference type="GO" id="GO:0045025">
    <property type="term" value="C:mitochondrial degradosome"/>
    <property type="evidence" value="ECO:0007669"/>
    <property type="project" value="TreeGrafter"/>
</dbReference>
<dbReference type="OrthoDB" id="6692397at2759"/>
<keyword evidence="13" id="KW-1185">Reference proteome</keyword>
<dbReference type="SUPFAM" id="SSF52540">
    <property type="entry name" value="P-loop containing nucleoside triphosphate hydrolases"/>
    <property type="match status" value="1"/>
</dbReference>
<dbReference type="PROSITE" id="PS51194">
    <property type="entry name" value="HELICASE_CTER"/>
    <property type="match status" value="1"/>
</dbReference>
<evidence type="ECO:0000256" key="10">
    <source>
        <dbReference type="SAM" id="MobiDB-lite"/>
    </source>
</evidence>
<organism evidence="12 13">
    <name type="scientific">Ophiocordyceps australis</name>
    <dbReference type="NCBI Taxonomy" id="1399860"/>
    <lineage>
        <taxon>Eukaryota</taxon>
        <taxon>Fungi</taxon>
        <taxon>Dikarya</taxon>
        <taxon>Ascomycota</taxon>
        <taxon>Pezizomycotina</taxon>
        <taxon>Sordariomycetes</taxon>
        <taxon>Hypocreomycetidae</taxon>
        <taxon>Hypocreales</taxon>
        <taxon>Ophiocordycipitaceae</taxon>
        <taxon>Ophiocordyceps</taxon>
    </lineage>
</organism>
<dbReference type="Gene3D" id="3.40.50.300">
    <property type="entry name" value="P-loop containing nucleotide triphosphate hydrolases"/>
    <property type="match status" value="2"/>
</dbReference>
<dbReference type="PANTHER" id="PTHR12131:SF1">
    <property type="entry name" value="ATP-DEPENDENT RNA HELICASE SUPV3L1, MITOCHONDRIAL-RELATED"/>
    <property type="match status" value="1"/>
</dbReference>
<dbReference type="CDD" id="cd17913">
    <property type="entry name" value="DEXQc_Suv3"/>
    <property type="match status" value="1"/>
</dbReference>
<dbReference type="InterPro" id="IPR050699">
    <property type="entry name" value="RNA-DNA_Helicase"/>
</dbReference>
<dbReference type="InterPro" id="IPR001650">
    <property type="entry name" value="Helicase_C-like"/>
</dbReference>
<name>A0A2C5XIA7_9HYPO</name>
<comment type="catalytic activity">
    <reaction evidence="9">
        <text>ATP + H2O = ADP + phosphate + H(+)</text>
        <dbReference type="Rhea" id="RHEA:13065"/>
        <dbReference type="ChEBI" id="CHEBI:15377"/>
        <dbReference type="ChEBI" id="CHEBI:15378"/>
        <dbReference type="ChEBI" id="CHEBI:30616"/>
        <dbReference type="ChEBI" id="CHEBI:43474"/>
        <dbReference type="ChEBI" id="CHEBI:456216"/>
        <dbReference type="EC" id="3.6.4.13"/>
    </reaction>
</comment>
<accession>A0A2C5XIA7</accession>
<keyword evidence="7" id="KW-0809">Transit peptide</keyword>
<dbReference type="Pfam" id="PF00271">
    <property type="entry name" value="Helicase_C"/>
    <property type="match status" value="1"/>
</dbReference>
<evidence type="ECO:0000256" key="7">
    <source>
        <dbReference type="ARBA" id="ARBA00022946"/>
    </source>
</evidence>
<dbReference type="AlphaFoldDB" id="A0A2C5XIA7"/>
<keyword evidence="5" id="KW-0347">Helicase</keyword>
<keyword evidence="3" id="KW-0547">Nucleotide-binding</keyword>
<dbReference type="CDD" id="cd18805">
    <property type="entry name" value="SF2_C_suv3"/>
    <property type="match status" value="1"/>
</dbReference>
<dbReference type="InterPro" id="IPR055206">
    <property type="entry name" value="DEXQc_SUV3"/>
</dbReference>
<comment type="caution">
    <text evidence="12">The sequence shown here is derived from an EMBL/GenBank/DDBJ whole genome shotgun (WGS) entry which is preliminary data.</text>
</comment>
<evidence type="ECO:0000256" key="2">
    <source>
        <dbReference type="ARBA" id="ARBA00012552"/>
    </source>
</evidence>